<evidence type="ECO:0000313" key="11">
    <source>
        <dbReference type="Proteomes" id="UP001301958"/>
    </source>
</evidence>
<feature type="binding site" evidence="6">
    <location>
        <position position="266"/>
    </location>
    <ligand>
        <name>FAD</name>
        <dbReference type="ChEBI" id="CHEBI:57692"/>
    </ligand>
</feature>
<accession>A0AAN7BPB8</accession>
<organism evidence="10 11">
    <name type="scientific">Podospora fimiseda</name>
    <dbReference type="NCBI Taxonomy" id="252190"/>
    <lineage>
        <taxon>Eukaryota</taxon>
        <taxon>Fungi</taxon>
        <taxon>Dikarya</taxon>
        <taxon>Ascomycota</taxon>
        <taxon>Pezizomycotina</taxon>
        <taxon>Sordariomycetes</taxon>
        <taxon>Sordariomycetidae</taxon>
        <taxon>Sordariales</taxon>
        <taxon>Podosporaceae</taxon>
        <taxon>Podospora</taxon>
    </lineage>
</organism>
<dbReference type="Proteomes" id="UP001301958">
    <property type="component" value="Unassembled WGS sequence"/>
</dbReference>
<keyword evidence="7" id="KW-1133">Transmembrane helix</keyword>
<dbReference type="AlphaFoldDB" id="A0AAN7BPB8"/>
<feature type="binding site" evidence="6">
    <location>
        <begin position="528"/>
        <end position="529"/>
    </location>
    <ligand>
        <name>FAD</name>
        <dbReference type="ChEBI" id="CHEBI:57692"/>
    </ligand>
</feature>
<evidence type="ECO:0000256" key="3">
    <source>
        <dbReference type="ARBA" id="ARBA00022630"/>
    </source>
</evidence>
<keyword evidence="7" id="KW-0812">Transmembrane</keyword>
<gene>
    <name evidence="10" type="ORF">QBC38DRAFT_205742</name>
</gene>
<comment type="caution">
    <text evidence="10">The sequence shown here is derived from an EMBL/GenBank/DDBJ whole genome shotgun (WGS) entry which is preliminary data.</text>
</comment>
<dbReference type="Gene3D" id="3.50.50.60">
    <property type="entry name" value="FAD/NAD(P)-binding domain"/>
    <property type="match status" value="1"/>
</dbReference>
<evidence type="ECO:0000256" key="1">
    <source>
        <dbReference type="ARBA" id="ARBA00001974"/>
    </source>
</evidence>
<feature type="chain" id="PRO_5042977914" evidence="8">
    <location>
        <begin position="28"/>
        <end position="593"/>
    </location>
</feature>
<dbReference type="InterPro" id="IPR036188">
    <property type="entry name" value="FAD/NAD-bd_sf"/>
</dbReference>
<feature type="transmembrane region" description="Helical" evidence="7">
    <location>
        <begin position="465"/>
        <end position="484"/>
    </location>
</feature>
<keyword evidence="7" id="KW-0472">Membrane</keyword>
<keyword evidence="8" id="KW-0732">Signal</keyword>
<dbReference type="GO" id="GO:0044550">
    <property type="term" value="P:secondary metabolite biosynthetic process"/>
    <property type="evidence" value="ECO:0007669"/>
    <property type="project" value="TreeGrafter"/>
</dbReference>
<evidence type="ECO:0000256" key="6">
    <source>
        <dbReference type="PIRSR" id="PIRSR000137-2"/>
    </source>
</evidence>
<keyword evidence="11" id="KW-1185">Reference proteome</keyword>
<dbReference type="GO" id="GO:0016614">
    <property type="term" value="F:oxidoreductase activity, acting on CH-OH group of donors"/>
    <property type="evidence" value="ECO:0007669"/>
    <property type="project" value="InterPro"/>
</dbReference>
<dbReference type="Gene3D" id="3.30.560.10">
    <property type="entry name" value="Glucose Oxidase, domain 3"/>
    <property type="match status" value="1"/>
</dbReference>
<feature type="signal peptide" evidence="8">
    <location>
        <begin position="1"/>
        <end position="27"/>
    </location>
</feature>
<protein>
    <submittedName>
        <fullName evidence="10">Alcohol oxidase</fullName>
    </submittedName>
</protein>
<dbReference type="EMBL" id="MU865336">
    <property type="protein sequence ID" value="KAK4227064.1"/>
    <property type="molecule type" value="Genomic_DNA"/>
</dbReference>
<sequence>MIFFCLVSKMLLIHLFLIALLAVAATALNARHVQHTSDLRKSYDFIIIGGGTAGLTIGDRLSELSKFNVLVIEHGGFINASRTVFATPSYNVTSVPQVGLNNRVTSIQIGFGVGGSSAINGQAVMRATKRDYDIWAELGNKGSTWNWNGLLPYFRKAIHFIPPKPLIASDYNITYDIEAAWGQDNNTRLYASFPGPYDPRLKTQYAALKTVPNLSVVRDGHAGVGGIYWFPVSIDELHTQERSYSRTAHWDGLNRPNYHLLINSKVSKILLDQSNRAIGVQFTSTQDNKKHTIKASKEVILSAGAIHTPQILQLSGIGSSSLLKAAKIPLKVNLHGVGYNFQDHPIGPPITFNFTHPPPIPSTNSSSSNSSFPTLYGGLVALLNLPLITSPSTASSLATTYKSQSPISHLPRGTHPDIISGYKAQQSLLSSSISTPVPPSSPQSLSMLNFVVGTSPSVQPIGMRILSRGTVLLNISYLFMYYILWYRKFYNLPYFAPYKPIEILPGTNITTRAQFEQYIRQGLSPQGWHPIGTAAKMRRSLGGVVDDSLKVYGTKGLRVADTSIFPTLPGGTTQLSVYAIAEKVSDMIKNDWK</sequence>
<feature type="domain" description="Glucose-methanol-choline oxidoreductase N-terminal" evidence="9">
    <location>
        <begin position="304"/>
        <end position="318"/>
    </location>
</feature>
<evidence type="ECO:0000256" key="2">
    <source>
        <dbReference type="ARBA" id="ARBA00010790"/>
    </source>
</evidence>
<keyword evidence="3" id="KW-0285">Flavoprotein</keyword>
<proteinExistence type="inferred from homology"/>
<keyword evidence="4 6" id="KW-0274">FAD</keyword>
<reference evidence="10" key="2">
    <citation type="submission" date="2023-05" db="EMBL/GenBank/DDBJ databases">
        <authorList>
            <consortium name="Lawrence Berkeley National Laboratory"/>
            <person name="Steindorff A."/>
            <person name="Hensen N."/>
            <person name="Bonometti L."/>
            <person name="Westerberg I."/>
            <person name="Brannstrom I.O."/>
            <person name="Guillou S."/>
            <person name="Cros-Aarteil S."/>
            <person name="Calhoun S."/>
            <person name="Haridas S."/>
            <person name="Kuo A."/>
            <person name="Mondo S."/>
            <person name="Pangilinan J."/>
            <person name="Riley R."/>
            <person name="Labutti K."/>
            <person name="Andreopoulos B."/>
            <person name="Lipzen A."/>
            <person name="Chen C."/>
            <person name="Yanf M."/>
            <person name="Daum C."/>
            <person name="Ng V."/>
            <person name="Clum A."/>
            <person name="Ohm R."/>
            <person name="Martin F."/>
            <person name="Silar P."/>
            <person name="Natvig D."/>
            <person name="Lalanne C."/>
            <person name="Gautier V."/>
            <person name="Ament-Velasquez S.L."/>
            <person name="Kruys A."/>
            <person name="Hutchinson M.I."/>
            <person name="Powell A.J."/>
            <person name="Barry K."/>
            <person name="Miller A.N."/>
            <person name="Grigoriev I.V."/>
            <person name="Debuchy R."/>
            <person name="Gladieux P."/>
            <person name="Thoren M.H."/>
            <person name="Johannesson H."/>
        </authorList>
    </citation>
    <scope>NUCLEOTIDE SEQUENCE</scope>
    <source>
        <strain evidence="10">CBS 990.96</strain>
    </source>
</reference>
<evidence type="ECO:0000256" key="8">
    <source>
        <dbReference type="SAM" id="SignalP"/>
    </source>
</evidence>
<evidence type="ECO:0000256" key="4">
    <source>
        <dbReference type="ARBA" id="ARBA00022827"/>
    </source>
</evidence>
<dbReference type="PROSITE" id="PS00624">
    <property type="entry name" value="GMC_OXRED_2"/>
    <property type="match status" value="1"/>
</dbReference>
<dbReference type="PIRSF" id="PIRSF000137">
    <property type="entry name" value="Alcohol_oxidase"/>
    <property type="match status" value="1"/>
</dbReference>
<reference evidence="10" key="1">
    <citation type="journal article" date="2023" name="Mol. Phylogenet. Evol.">
        <title>Genome-scale phylogeny and comparative genomics of the fungal order Sordariales.</title>
        <authorList>
            <person name="Hensen N."/>
            <person name="Bonometti L."/>
            <person name="Westerberg I."/>
            <person name="Brannstrom I.O."/>
            <person name="Guillou S."/>
            <person name="Cros-Aarteil S."/>
            <person name="Calhoun S."/>
            <person name="Haridas S."/>
            <person name="Kuo A."/>
            <person name="Mondo S."/>
            <person name="Pangilinan J."/>
            <person name="Riley R."/>
            <person name="LaButti K."/>
            <person name="Andreopoulos B."/>
            <person name="Lipzen A."/>
            <person name="Chen C."/>
            <person name="Yan M."/>
            <person name="Daum C."/>
            <person name="Ng V."/>
            <person name="Clum A."/>
            <person name="Steindorff A."/>
            <person name="Ohm R.A."/>
            <person name="Martin F."/>
            <person name="Silar P."/>
            <person name="Natvig D.O."/>
            <person name="Lalanne C."/>
            <person name="Gautier V."/>
            <person name="Ament-Velasquez S.L."/>
            <person name="Kruys A."/>
            <person name="Hutchinson M.I."/>
            <person name="Powell A.J."/>
            <person name="Barry K."/>
            <person name="Miller A.N."/>
            <person name="Grigoriev I.V."/>
            <person name="Debuchy R."/>
            <person name="Gladieux P."/>
            <person name="Hiltunen Thoren M."/>
            <person name="Johannesson H."/>
        </authorList>
    </citation>
    <scope>NUCLEOTIDE SEQUENCE</scope>
    <source>
        <strain evidence="10">CBS 990.96</strain>
    </source>
</reference>
<dbReference type="SUPFAM" id="SSF54373">
    <property type="entry name" value="FAD-linked reductases, C-terminal domain"/>
    <property type="match status" value="1"/>
</dbReference>
<keyword evidence="5" id="KW-0560">Oxidoreductase</keyword>
<name>A0AAN7BPB8_9PEZI</name>
<comment type="cofactor">
    <cofactor evidence="1 6">
        <name>FAD</name>
        <dbReference type="ChEBI" id="CHEBI:57692"/>
    </cofactor>
</comment>
<dbReference type="GO" id="GO:0050660">
    <property type="term" value="F:flavin adenine dinucleotide binding"/>
    <property type="evidence" value="ECO:0007669"/>
    <property type="project" value="InterPro"/>
</dbReference>
<dbReference type="PANTHER" id="PTHR11552:SF115">
    <property type="entry name" value="DEHYDROGENASE XPTC-RELATED"/>
    <property type="match status" value="1"/>
</dbReference>
<evidence type="ECO:0000256" key="5">
    <source>
        <dbReference type="ARBA" id="ARBA00023002"/>
    </source>
</evidence>
<dbReference type="PANTHER" id="PTHR11552">
    <property type="entry name" value="GLUCOSE-METHANOL-CHOLINE GMC OXIDOREDUCTASE"/>
    <property type="match status" value="1"/>
</dbReference>
<comment type="similarity">
    <text evidence="2">Belongs to the GMC oxidoreductase family.</text>
</comment>
<dbReference type="Pfam" id="PF00732">
    <property type="entry name" value="GMC_oxred_N"/>
    <property type="match status" value="1"/>
</dbReference>
<dbReference type="InterPro" id="IPR007867">
    <property type="entry name" value="GMC_OxRtase_C"/>
</dbReference>
<evidence type="ECO:0000256" key="7">
    <source>
        <dbReference type="SAM" id="Phobius"/>
    </source>
</evidence>
<dbReference type="Pfam" id="PF05199">
    <property type="entry name" value="GMC_oxred_C"/>
    <property type="match status" value="1"/>
</dbReference>
<dbReference type="SUPFAM" id="SSF51905">
    <property type="entry name" value="FAD/NAD(P)-binding domain"/>
    <property type="match status" value="1"/>
</dbReference>
<dbReference type="InterPro" id="IPR012132">
    <property type="entry name" value="GMC_OxRdtase"/>
</dbReference>
<evidence type="ECO:0000313" key="10">
    <source>
        <dbReference type="EMBL" id="KAK4227064.1"/>
    </source>
</evidence>
<dbReference type="InterPro" id="IPR027424">
    <property type="entry name" value="Glucose_Oxidase_domain_2"/>
</dbReference>
<dbReference type="Gene3D" id="4.10.450.10">
    <property type="entry name" value="Glucose Oxidase, domain 2"/>
    <property type="match status" value="1"/>
</dbReference>
<evidence type="ECO:0000259" key="9">
    <source>
        <dbReference type="PROSITE" id="PS00624"/>
    </source>
</evidence>
<dbReference type="InterPro" id="IPR000172">
    <property type="entry name" value="GMC_OxRdtase_N"/>
</dbReference>